<dbReference type="Pfam" id="PF02604">
    <property type="entry name" value="PhdYeFM_antitox"/>
    <property type="match status" value="1"/>
</dbReference>
<name>A0ABS3LEJ1_9ENTE</name>
<dbReference type="InterPro" id="IPR006442">
    <property type="entry name" value="Antitoxin_Phd/YefM"/>
</dbReference>
<accession>A0ABS3LEJ1</accession>
<organism evidence="4 5">
    <name type="scientific">Candidatus Enterococcus moelleringii</name>
    <dbReference type="NCBI Taxonomy" id="2815325"/>
    <lineage>
        <taxon>Bacteria</taxon>
        <taxon>Bacillati</taxon>
        <taxon>Bacillota</taxon>
        <taxon>Bacilli</taxon>
        <taxon>Lactobacillales</taxon>
        <taxon>Enterococcaceae</taxon>
        <taxon>Enterococcus</taxon>
    </lineage>
</organism>
<evidence type="ECO:0000313" key="5">
    <source>
        <dbReference type="Proteomes" id="UP000664601"/>
    </source>
</evidence>
<comment type="caution">
    <text evidence="4">The sequence shown here is derived from an EMBL/GenBank/DDBJ whole genome shotgun (WGS) entry which is preliminary data.</text>
</comment>
<reference evidence="4 5" key="1">
    <citation type="submission" date="2021-03" db="EMBL/GenBank/DDBJ databases">
        <title>Enterococcal diversity collection.</title>
        <authorList>
            <person name="Gilmore M.S."/>
            <person name="Schwartzman J."/>
            <person name="Van Tyne D."/>
            <person name="Martin M."/>
            <person name="Earl A.M."/>
            <person name="Manson A.L."/>
            <person name="Straub T."/>
            <person name="Salamzade R."/>
            <person name="Saavedra J."/>
            <person name="Lebreton F."/>
            <person name="Prichula J."/>
            <person name="Schaufler K."/>
            <person name="Gaca A."/>
            <person name="Sgardioli B."/>
            <person name="Wagenaar J."/>
            <person name="Strong T."/>
        </authorList>
    </citation>
    <scope>NUCLEOTIDE SEQUENCE [LARGE SCALE GENOMIC DNA]</scope>
    <source>
        <strain evidence="4 5">669A</strain>
    </source>
</reference>
<gene>
    <name evidence="4" type="ORF">JZO70_17945</name>
</gene>
<proteinExistence type="inferred from homology"/>
<dbReference type="SUPFAM" id="SSF143120">
    <property type="entry name" value="YefM-like"/>
    <property type="match status" value="1"/>
</dbReference>
<feature type="coiled-coil region" evidence="3">
    <location>
        <begin position="51"/>
        <end position="85"/>
    </location>
</feature>
<dbReference type="InterPro" id="IPR036165">
    <property type="entry name" value="YefM-like_sf"/>
</dbReference>
<keyword evidence="5" id="KW-1185">Reference proteome</keyword>
<protein>
    <recommendedName>
        <fullName evidence="2">Antitoxin</fullName>
    </recommendedName>
</protein>
<evidence type="ECO:0000256" key="2">
    <source>
        <dbReference type="RuleBase" id="RU362080"/>
    </source>
</evidence>
<evidence type="ECO:0000313" key="4">
    <source>
        <dbReference type="EMBL" id="MBO1308063.1"/>
    </source>
</evidence>
<comment type="function">
    <text evidence="2">Antitoxin component of a type II toxin-antitoxin (TA) system.</text>
</comment>
<dbReference type="Proteomes" id="UP000664601">
    <property type="component" value="Unassembled WGS sequence"/>
</dbReference>
<sequence>MLDAIKNELVSISDLKKSPMSAIEKAQTSRNGVYVLNNNKAVAVILDTENYRQLIEDYQRLIQQNDQLLDQIVELEAEKRIAMKVDYLSDEEVRGEEKSEDVEDEWE</sequence>
<evidence type="ECO:0000256" key="3">
    <source>
        <dbReference type="SAM" id="Coils"/>
    </source>
</evidence>
<dbReference type="EMBL" id="JAFREM010000029">
    <property type="protein sequence ID" value="MBO1308063.1"/>
    <property type="molecule type" value="Genomic_DNA"/>
</dbReference>
<comment type="similarity">
    <text evidence="1 2">Belongs to the phD/YefM antitoxin family.</text>
</comment>
<keyword evidence="3" id="KW-0175">Coiled coil</keyword>
<dbReference type="RefSeq" id="WP_207675051.1">
    <property type="nucleotide sequence ID" value="NZ_JAFREM010000029.1"/>
</dbReference>
<evidence type="ECO:0000256" key="1">
    <source>
        <dbReference type="ARBA" id="ARBA00009981"/>
    </source>
</evidence>